<dbReference type="EMBL" id="CP014989">
    <property type="protein sequence ID" value="ANS79332.1"/>
    <property type="molecule type" value="Genomic_DNA"/>
</dbReference>
<organism evidence="2 3">
    <name type="scientific">Serinicoccus hydrothermalis</name>
    <dbReference type="NCBI Taxonomy" id="1758689"/>
    <lineage>
        <taxon>Bacteria</taxon>
        <taxon>Bacillati</taxon>
        <taxon>Actinomycetota</taxon>
        <taxon>Actinomycetes</taxon>
        <taxon>Micrococcales</taxon>
        <taxon>Ornithinimicrobiaceae</taxon>
        <taxon>Serinicoccus</taxon>
    </lineage>
</organism>
<gene>
    <name evidence="2" type="ORF">SGUI_1936</name>
</gene>
<evidence type="ECO:0000313" key="3">
    <source>
        <dbReference type="Proteomes" id="UP000092482"/>
    </source>
</evidence>
<evidence type="ECO:0000259" key="1">
    <source>
        <dbReference type="PROSITE" id="PS51674"/>
    </source>
</evidence>
<keyword evidence="3" id="KW-1185">Reference proteome</keyword>
<reference evidence="2 3" key="1">
    <citation type="submission" date="2016-03" db="EMBL/GenBank/DDBJ databases">
        <title>Shallow-sea hydrothermal system.</title>
        <authorList>
            <person name="Tang K."/>
        </authorList>
    </citation>
    <scope>NUCLEOTIDE SEQUENCE [LARGE SCALE GENOMIC DNA]</scope>
    <source>
        <strain evidence="2 3">JLT9</strain>
    </source>
</reference>
<dbReference type="AlphaFoldDB" id="A0A1B1ND21"/>
<dbReference type="KEGG" id="serj:SGUI_1936"/>
<dbReference type="Proteomes" id="UP000092482">
    <property type="component" value="Chromosome"/>
</dbReference>
<proteinExistence type="predicted"/>
<name>A0A1B1ND21_9MICO</name>
<evidence type="ECO:0000313" key="2">
    <source>
        <dbReference type="EMBL" id="ANS79332.1"/>
    </source>
</evidence>
<protein>
    <recommendedName>
        <fullName evidence="1">4Fe-4S Wbl-type domain-containing protein</fullName>
    </recommendedName>
</protein>
<dbReference type="InterPro" id="IPR034768">
    <property type="entry name" value="4FE4S_WBL"/>
</dbReference>
<feature type="domain" description="4Fe-4S Wbl-type" evidence="1">
    <location>
        <begin position="2"/>
        <end position="64"/>
    </location>
</feature>
<dbReference type="PROSITE" id="PS51674">
    <property type="entry name" value="4FE4S_WBL"/>
    <property type="match status" value="1"/>
</dbReference>
<dbReference type="STRING" id="1758689.SGUI_1936"/>
<sequence>MASRWGTWERIYLDAEAVGDRARALIAPAEVCAGCPIVAECADLAELSGYTGIAGGRGYRNGREDTYRIRDPIKARRRTA</sequence>
<accession>A0A1B1ND21</accession>